<organism evidence="3 4">
    <name type="scientific">Strawberry lethal yellows phytoplasma (CPA) str. NZSb11</name>
    <dbReference type="NCBI Taxonomy" id="980422"/>
    <lineage>
        <taxon>Bacteria</taxon>
        <taxon>Bacillati</taxon>
        <taxon>Mycoplasmatota</taxon>
        <taxon>Mollicutes</taxon>
        <taxon>Acholeplasmatales</taxon>
        <taxon>Acholeplasmataceae</taxon>
        <taxon>Candidatus Phytoplasma</taxon>
        <taxon>16SrXII (Stolbur group)</taxon>
    </lineage>
</organism>
<keyword evidence="2" id="KW-0472">Membrane</keyword>
<feature type="coiled-coil region" evidence="1">
    <location>
        <begin position="60"/>
        <end position="94"/>
    </location>
</feature>
<feature type="transmembrane region" description="Helical" evidence="2">
    <location>
        <begin position="6"/>
        <end position="27"/>
    </location>
</feature>
<dbReference type="AlphaFoldDB" id="R4RNL4"/>
<accession>R4RNL4</accession>
<keyword evidence="4" id="KW-1185">Reference proteome</keyword>
<proteinExistence type="predicted"/>
<keyword evidence="1" id="KW-0175">Coiled coil</keyword>
<keyword evidence="2" id="KW-0812">Transmembrane</keyword>
<feature type="transmembrane region" description="Helical" evidence="2">
    <location>
        <begin position="119"/>
        <end position="138"/>
    </location>
</feature>
<keyword evidence="2" id="KW-1133">Transmembrane helix</keyword>
<sequence length="141" mass="16857">MELFKVLVIIGILGVFFGLGPLLIWFVQKHVNNKLNNVENIKLQIEIETITKQEKLNQKISELVNNKALSVQEKTELQEEKNTIQTELNQKKAELSHNQMLAGQLKAKKYKKRNPIKPIIIYYCYYNKYICYFRWFYIFRQ</sequence>
<dbReference type="EMBL" id="CP002548">
    <property type="protein sequence ID" value="AGL90056.1"/>
    <property type="molecule type" value="Genomic_DNA"/>
</dbReference>
<dbReference type="PATRIC" id="fig|980422.3.peg.123"/>
<name>R4RNL4_PHYAS</name>
<evidence type="ECO:0000313" key="4">
    <source>
        <dbReference type="Proteomes" id="UP000013941"/>
    </source>
</evidence>
<evidence type="ECO:0000256" key="1">
    <source>
        <dbReference type="SAM" id="Coils"/>
    </source>
</evidence>
<evidence type="ECO:0000313" key="3">
    <source>
        <dbReference type="EMBL" id="AGL90056.1"/>
    </source>
</evidence>
<gene>
    <name evidence="3" type="ORF">SLY_0132</name>
</gene>
<dbReference type="KEGG" id="nzs:SLY_0132"/>
<protein>
    <submittedName>
        <fullName evidence="3">Uncharacterized protein</fullName>
    </submittedName>
</protein>
<dbReference type="Proteomes" id="UP000013941">
    <property type="component" value="Chromosome"/>
</dbReference>
<dbReference type="HOGENOM" id="CLU_166913_0_0_14"/>
<reference evidence="3 4" key="1">
    <citation type="journal article" date="2013" name="BMC Genomics">
        <title>Comparison of the complete genome sequence of two closely related isolates of 'Candidatus Phytoplasma australiense' reveals genome plasticity.</title>
        <authorList>
            <person name="Andersen M.T."/>
            <person name="Liefting L.W."/>
            <person name="Havukkala I."/>
            <person name="Beever R.E."/>
        </authorList>
    </citation>
    <scope>NUCLEOTIDE SEQUENCE [LARGE SCALE GENOMIC DNA]</scope>
    <source>
        <strain evidence="3 4">NZSb11</strain>
    </source>
</reference>
<evidence type="ECO:0000256" key="2">
    <source>
        <dbReference type="SAM" id="Phobius"/>
    </source>
</evidence>